<evidence type="ECO:0000259" key="4">
    <source>
        <dbReference type="PROSITE" id="PS01124"/>
    </source>
</evidence>
<keyword evidence="1" id="KW-0805">Transcription regulation</keyword>
<dbReference type="Pfam" id="PF12833">
    <property type="entry name" value="HTH_18"/>
    <property type="match status" value="1"/>
</dbReference>
<dbReference type="InterPro" id="IPR020449">
    <property type="entry name" value="Tscrpt_reg_AraC-type_HTH"/>
</dbReference>
<evidence type="ECO:0000256" key="3">
    <source>
        <dbReference type="ARBA" id="ARBA00023163"/>
    </source>
</evidence>
<dbReference type="SUPFAM" id="SSF46689">
    <property type="entry name" value="Homeodomain-like"/>
    <property type="match status" value="1"/>
</dbReference>
<reference evidence="5 6" key="1">
    <citation type="submission" date="2024-02" db="EMBL/GenBank/DDBJ databases">
        <title>Adaptive strategies in a cosmopolitan and abundant soil bacterium.</title>
        <authorList>
            <person name="Carini P."/>
        </authorList>
    </citation>
    <scope>NUCLEOTIDE SEQUENCE [LARGE SCALE GENOMIC DNA]</scope>
    <source>
        <strain evidence="5 6">AZCC 1608</strain>
    </source>
</reference>
<gene>
    <name evidence="5" type="ORF">V1286_005646</name>
</gene>
<evidence type="ECO:0000256" key="2">
    <source>
        <dbReference type="ARBA" id="ARBA00023125"/>
    </source>
</evidence>
<evidence type="ECO:0000313" key="6">
    <source>
        <dbReference type="Proteomes" id="UP001364224"/>
    </source>
</evidence>
<comment type="caution">
    <text evidence="5">The sequence shown here is derived from an EMBL/GenBank/DDBJ whole genome shotgun (WGS) entry which is preliminary data.</text>
</comment>
<dbReference type="PRINTS" id="PR00032">
    <property type="entry name" value="HTHARAC"/>
</dbReference>
<keyword evidence="3" id="KW-0804">Transcription</keyword>
<evidence type="ECO:0000313" key="5">
    <source>
        <dbReference type="EMBL" id="MEH2558117.1"/>
    </source>
</evidence>
<dbReference type="PROSITE" id="PS00041">
    <property type="entry name" value="HTH_ARAC_FAMILY_1"/>
    <property type="match status" value="1"/>
</dbReference>
<dbReference type="Proteomes" id="UP001364224">
    <property type="component" value="Unassembled WGS sequence"/>
</dbReference>
<dbReference type="InterPro" id="IPR009057">
    <property type="entry name" value="Homeodomain-like_sf"/>
</dbReference>
<proteinExistence type="predicted"/>
<sequence>MRKAADLLAHAAKRRISDIAFACRFNDLSYFNRCFRRRFGLTPTAALIRSDNLTQLVPRIRITI</sequence>
<accession>A0ABU8BHT5</accession>
<dbReference type="InterPro" id="IPR018060">
    <property type="entry name" value="HTH_AraC"/>
</dbReference>
<evidence type="ECO:0000256" key="1">
    <source>
        <dbReference type="ARBA" id="ARBA00023015"/>
    </source>
</evidence>
<dbReference type="PANTHER" id="PTHR43280">
    <property type="entry name" value="ARAC-FAMILY TRANSCRIPTIONAL REGULATOR"/>
    <property type="match status" value="1"/>
</dbReference>
<dbReference type="InterPro" id="IPR018062">
    <property type="entry name" value="HTH_AraC-typ_CS"/>
</dbReference>
<dbReference type="PROSITE" id="PS01124">
    <property type="entry name" value="HTH_ARAC_FAMILY_2"/>
    <property type="match status" value="1"/>
</dbReference>
<dbReference type="EMBL" id="JAZHRV010000001">
    <property type="protein sequence ID" value="MEH2558117.1"/>
    <property type="molecule type" value="Genomic_DNA"/>
</dbReference>
<name>A0ABU8BHT5_9BRAD</name>
<dbReference type="Gene3D" id="1.10.10.60">
    <property type="entry name" value="Homeodomain-like"/>
    <property type="match status" value="1"/>
</dbReference>
<keyword evidence="6" id="KW-1185">Reference proteome</keyword>
<protein>
    <submittedName>
        <fullName evidence="5">AraC-like DNA-binding protein</fullName>
    </submittedName>
</protein>
<dbReference type="PANTHER" id="PTHR43280:SF2">
    <property type="entry name" value="HTH-TYPE TRANSCRIPTIONAL REGULATOR EXSA"/>
    <property type="match status" value="1"/>
</dbReference>
<organism evidence="5 6">
    <name type="scientific">Bradyrhizobium algeriense</name>
    <dbReference type="NCBI Taxonomy" id="634784"/>
    <lineage>
        <taxon>Bacteria</taxon>
        <taxon>Pseudomonadati</taxon>
        <taxon>Pseudomonadota</taxon>
        <taxon>Alphaproteobacteria</taxon>
        <taxon>Hyphomicrobiales</taxon>
        <taxon>Nitrobacteraceae</taxon>
        <taxon>Bradyrhizobium</taxon>
    </lineage>
</organism>
<feature type="domain" description="HTH araC/xylS-type" evidence="4">
    <location>
        <begin position="1"/>
        <end position="49"/>
    </location>
</feature>
<keyword evidence="2" id="KW-0238">DNA-binding</keyword>